<evidence type="ECO:0000313" key="2">
    <source>
        <dbReference type="EMBL" id="OQR77588.1"/>
    </source>
</evidence>
<organism evidence="2 3">
    <name type="scientific">Tropilaelaps mercedesae</name>
    <dbReference type="NCBI Taxonomy" id="418985"/>
    <lineage>
        <taxon>Eukaryota</taxon>
        <taxon>Metazoa</taxon>
        <taxon>Ecdysozoa</taxon>
        <taxon>Arthropoda</taxon>
        <taxon>Chelicerata</taxon>
        <taxon>Arachnida</taxon>
        <taxon>Acari</taxon>
        <taxon>Parasitiformes</taxon>
        <taxon>Mesostigmata</taxon>
        <taxon>Gamasina</taxon>
        <taxon>Dermanyssoidea</taxon>
        <taxon>Laelapidae</taxon>
        <taxon>Tropilaelaps</taxon>
    </lineage>
</organism>
<accession>A0A1V9XW53</accession>
<proteinExistence type="predicted"/>
<name>A0A1V9XW53_9ACAR</name>
<reference evidence="2 3" key="1">
    <citation type="journal article" date="2017" name="Gigascience">
        <title>Draft genome of the honey bee ectoparasitic mite, Tropilaelaps mercedesae, is shaped by the parasitic life history.</title>
        <authorList>
            <person name="Dong X."/>
            <person name="Armstrong S.D."/>
            <person name="Xia D."/>
            <person name="Makepeace B.L."/>
            <person name="Darby A.C."/>
            <person name="Kadowaki T."/>
        </authorList>
    </citation>
    <scope>NUCLEOTIDE SEQUENCE [LARGE SCALE GENOMIC DNA]</scope>
    <source>
        <strain evidence="2">Wuxi-XJTLU</strain>
    </source>
</reference>
<gene>
    <name evidence="2" type="ORF">BIW11_00418</name>
</gene>
<feature type="compositionally biased region" description="Low complexity" evidence="1">
    <location>
        <begin position="39"/>
        <end position="54"/>
    </location>
</feature>
<feature type="region of interest" description="Disordered" evidence="1">
    <location>
        <begin position="1"/>
        <end position="66"/>
    </location>
</feature>
<evidence type="ECO:0000313" key="3">
    <source>
        <dbReference type="Proteomes" id="UP000192247"/>
    </source>
</evidence>
<feature type="compositionally biased region" description="Low complexity" evidence="1">
    <location>
        <begin position="11"/>
        <end position="23"/>
    </location>
</feature>
<feature type="compositionally biased region" description="Polar residues" evidence="1">
    <location>
        <begin position="55"/>
        <end position="65"/>
    </location>
</feature>
<sequence length="100" mass="10529">MTAEKDKEGCNSNPSGLSGFSSSAFQPGSQLSSDDDLQTKSTQAAKTAAKKGSGVKSTGSITKPTGPQVRFDWIVSLLSNNKEVVSLRVNFSHAARYCLS</sequence>
<dbReference type="Proteomes" id="UP000192247">
    <property type="component" value="Unassembled WGS sequence"/>
</dbReference>
<comment type="caution">
    <text evidence="2">The sequence shown here is derived from an EMBL/GenBank/DDBJ whole genome shotgun (WGS) entry which is preliminary data.</text>
</comment>
<dbReference type="EMBL" id="MNPL01003362">
    <property type="protein sequence ID" value="OQR77588.1"/>
    <property type="molecule type" value="Genomic_DNA"/>
</dbReference>
<dbReference type="InParanoid" id="A0A1V9XW53"/>
<dbReference type="AlphaFoldDB" id="A0A1V9XW53"/>
<protein>
    <submittedName>
        <fullName evidence="2">Uncharacterized protein</fullName>
    </submittedName>
</protein>
<evidence type="ECO:0000256" key="1">
    <source>
        <dbReference type="SAM" id="MobiDB-lite"/>
    </source>
</evidence>
<keyword evidence="3" id="KW-1185">Reference proteome</keyword>